<accession>A0A3D9T9D7</accession>
<evidence type="ECO:0000313" key="2">
    <source>
        <dbReference type="Proteomes" id="UP000256661"/>
    </source>
</evidence>
<gene>
    <name evidence="1" type="ORF">DFJ69_5904</name>
</gene>
<keyword evidence="2" id="KW-1185">Reference proteome</keyword>
<dbReference type="Proteomes" id="UP000256661">
    <property type="component" value="Unassembled WGS sequence"/>
</dbReference>
<protein>
    <submittedName>
        <fullName evidence="1">Uncharacterized protein</fullName>
    </submittedName>
</protein>
<proteinExistence type="predicted"/>
<organism evidence="1 2">
    <name type="scientific">Thermomonospora umbrina</name>
    <dbReference type="NCBI Taxonomy" id="111806"/>
    <lineage>
        <taxon>Bacteria</taxon>
        <taxon>Bacillati</taxon>
        <taxon>Actinomycetota</taxon>
        <taxon>Actinomycetes</taxon>
        <taxon>Streptosporangiales</taxon>
        <taxon>Thermomonosporaceae</taxon>
        <taxon>Thermomonospora</taxon>
    </lineage>
</organism>
<evidence type="ECO:0000313" key="1">
    <source>
        <dbReference type="EMBL" id="REF00372.1"/>
    </source>
</evidence>
<dbReference type="AlphaFoldDB" id="A0A3D9T9D7"/>
<name>A0A3D9T9D7_9ACTN</name>
<sequence>MEAIRLDGQEVVRVRCHGILLGYCRTVADVEKILGGYGVELADLKSDREQAV</sequence>
<dbReference type="EMBL" id="QTTT01000001">
    <property type="protein sequence ID" value="REF00372.1"/>
    <property type="molecule type" value="Genomic_DNA"/>
</dbReference>
<comment type="caution">
    <text evidence="1">The sequence shown here is derived from an EMBL/GenBank/DDBJ whole genome shotgun (WGS) entry which is preliminary data.</text>
</comment>
<reference evidence="1 2" key="1">
    <citation type="submission" date="2018-08" db="EMBL/GenBank/DDBJ databases">
        <title>Sequencing the genomes of 1000 actinobacteria strains.</title>
        <authorList>
            <person name="Klenk H.-P."/>
        </authorList>
    </citation>
    <scope>NUCLEOTIDE SEQUENCE [LARGE SCALE GENOMIC DNA]</scope>
    <source>
        <strain evidence="1 2">DSM 43927</strain>
    </source>
</reference>